<feature type="region of interest" description="Disordered" evidence="1">
    <location>
        <begin position="171"/>
        <end position="230"/>
    </location>
</feature>
<keyword evidence="4" id="KW-1185">Reference proteome</keyword>
<protein>
    <recommendedName>
        <fullName evidence="5">MYXO-CTERM domain-containing protein</fullName>
    </recommendedName>
</protein>
<evidence type="ECO:0000256" key="1">
    <source>
        <dbReference type="SAM" id="MobiDB-lite"/>
    </source>
</evidence>
<feature type="transmembrane region" description="Helical" evidence="2">
    <location>
        <begin position="237"/>
        <end position="257"/>
    </location>
</feature>
<feature type="compositionally biased region" description="Low complexity" evidence="1">
    <location>
        <begin position="205"/>
        <end position="222"/>
    </location>
</feature>
<keyword evidence="2" id="KW-1133">Transmembrane helix</keyword>
<keyword evidence="2" id="KW-0812">Transmembrane</keyword>
<accession>A0A3D9V9U4</accession>
<dbReference type="NCBIfam" id="NF040672">
    <property type="entry name" value="SCO2322_fam"/>
    <property type="match status" value="1"/>
</dbReference>
<reference evidence="3 4" key="1">
    <citation type="submission" date="2018-08" db="EMBL/GenBank/DDBJ databases">
        <title>Sequencing the genomes of 1000 actinobacteria strains.</title>
        <authorList>
            <person name="Klenk H.-P."/>
        </authorList>
    </citation>
    <scope>NUCLEOTIDE SEQUENCE [LARGE SCALE GENOMIC DNA]</scope>
    <source>
        <strain evidence="3 4">DSM 22891</strain>
    </source>
</reference>
<evidence type="ECO:0000256" key="2">
    <source>
        <dbReference type="SAM" id="Phobius"/>
    </source>
</evidence>
<dbReference type="EMBL" id="QTUC01000001">
    <property type="protein sequence ID" value="REF34924.1"/>
    <property type="molecule type" value="Genomic_DNA"/>
</dbReference>
<dbReference type="AlphaFoldDB" id="A0A3D9V9U4"/>
<dbReference type="InterPro" id="IPR047703">
    <property type="entry name" value="SCO2322-like"/>
</dbReference>
<sequence length="268" mass="27279">MSLERDVRRPVRSVLTASRTALAASAALVLAVVVAGPASAEAYRYWGFYQWKDGAWVLASSGPASVTPEDGAVDGWRLAVSGETTPPRPPRAPGDFEAICGGTPAEPGRKRVAVVVDYGLAEEETSGQALPQPRGACAVVDADASSAQVLAAVASVREENGLVCAIDSVPATGCGDTVPEEPDIPSPEPTVALQLPGGTPEATSTAQANETTTPNPAAAENTDGAANTDEQSSSRGVAVWSVVGVLVVAALVLAALVTRRRRGAGEDV</sequence>
<name>A0A3D9V9U4_THECX</name>
<dbReference type="Proteomes" id="UP000256485">
    <property type="component" value="Unassembled WGS sequence"/>
</dbReference>
<proteinExistence type="predicted"/>
<dbReference type="OrthoDB" id="3530682at2"/>
<organism evidence="3 4">
    <name type="scientific">Thermasporomyces composti</name>
    <dbReference type="NCBI Taxonomy" id="696763"/>
    <lineage>
        <taxon>Bacteria</taxon>
        <taxon>Bacillati</taxon>
        <taxon>Actinomycetota</taxon>
        <taxon>Actinomycetes</taxon>
        <taxon>Propionibacteriales</taxon>
        <taxon>Nocardioidaceae</taxon>
        <taxon>Thermasporomyces</taxon>
    </lineage>
</organism>
<evidence type="ECO:0000313" key="3">
    <source>
        <dbReference type="EMBL" id="REF34924.1"/>
    </source>
</evidence>
<keyword evidence="2" id="KW-0472">Membrane</keyword>
<comment type="caution">
    <text evidence="3">The sequence shown here is derived from an EMBL/GenBank/DDBJ whole genome shotgun (WGS) entry which is preliminary data.</text>
</comment>
<evidence type="ECO:0008006" key="5">
    <source>
        <dbReference type="Google" id="ProtNLM"/>
    </source>
</evidence>
<dbReference type="RefSeq" id="WP_147304559.1">
    <property type="nucleotide sequence ID" value="NZ_QTUC01000001.1"/>
</dbReference>
<evidence type="ECO:0000313" key="4">
    <source>
        <dbReference type="Proteomes" id="UP000256485"/>
    </source>
</evidence>
<gene>
    <name evidence="3" type="ORF">DFJ64_0290</name>
</gene>